<feature type="compositionally biased region" description="Basic residues" evidence="1">
    <location>
        <begin position="75"/>
        <end position="87"/>
    </location>
</feature>
<dbReference type="Proteomes" id="UP000608522">
    <property type="component" value="Unassembled WGS sequence"/>
</dbReference>
<accession>A0ABQ3T2Y8</accession>
<feature type="compositionally biased region" description="Basic and acidic residues" evidence="1">
    <location>
        <begin position="20"/>
        <end position="51"/>
    </location>
</feature>
<evidence type="ECO:0000313" key="2">
    <source>
        <dbReference type="EMBL" id="GHI74753.1"/>
    </source>
</evidence>
<reference evidence="3" key="1">
    <citation type="submission" date="2023-07" db="EMBL/GenBank/DDBJ databases">
        <title>Whole genome shotgun sequence of Streptomyces spororaveus NBRC 15456.</title>
        <authorList>
            <person name="Komaki H."/>
            <person name="Tamura T."/>
        </authorList>
    </citation>
    <scope>NUCLEOTIDE SEQUENCE [LARGE SCALE GENOMIC DNA]</scope>
    <source>
        <strain evidence="3">NBRC 15456</strain>
    </source>
</reference>
<keyword evidence="3" id="KW-1185">Reference proteome</keyword>
<name>A0ABQ3T2Y8_9ACTN</name>
<gene>
    <name evidence="2" type="ORF">Sspor_03140</name>
</gene>
<evidence type="ECO:0000313" key="3">
    <source>
        <dbReference type="Proteomes" id="UP000608522"/>
    </source>
</evidence>
<sequence>MTGKSRNLIEGPIRMRSWRGHCDRSPNDSFRDRQALMTHRREQKTASERRSTPATQTVPHSGHATRPDPFNSAITRRRNRRSRRHDLARHAVEQNTASGRAAGLNRPPQPPHTRTPGRPEPSDTTTG</sequence>
<feature type="region of interest" description="Disordered" evidence="1">
    <location>
        <begin position="1"/>
        <end position="127"/>
    </location>
</feature>
<comment type="caution">
    <text evidence="2">The sequence shown here is derived from an EMBL/GenBank/DDBJ whole genome shotgun (WGS) entry which is preliminary data.</text>
</comment>
<proteinExistence type="predicted"/>
<dbReference type="EMBL" id="BNED01000003">
    <property type="protein sequence ID" value="GHI74753.1"/>
    <property type="molecule type" value="Genomic_DNA"/>
</dbReference>
<protein>
    <submittedName>
        <fullName evidence="2">Uncharacterized protein</fullName>
    </submittedName>
</protein>
<evidence type="ECO:0000256" key="1">
    <source>
        <dbReference type="SAM" id="MobiDB-lite"/>
    </source>
</evidence>
<organism evidence="2 3">
    <name type="scientific">Streptomyces spororaveus</name>
    <dbReference type="NCBI Taxonomy" id="284039"/>
    <lineage>
        <taxon>Bacteria</taxon>
        <taxon>Bacillati</taxon>
        <taxon>Actinomycetota</taxon>
        <taxon>Actinomycetes</taxon>
        <taxon>Kitasatosporales</taxon>
        <taxon>Streptomycetaceae</taxon>
        <taxon>Streptomyces</taxon>
    </lineage>
</organism>